<evidence type="ECO:0000313" key="3">
    <source>
        <dbReference type="Proteomes" id="UP000263928"/>
    </source>
</evidence>
<evidence type="ECO:0000313" key="4">
    <source>
        <dbReference type="Proteomes" id="UP000279336"/>
    </source>
</evidence>
<dbReference type="Proteomes" id="UP000263928">
    <property type="component" value="Unassembled WGS sequence"/>
</dbReference>
<reference evidence="2" key="2">
    <citation type="submission" date="2018-08" db="EMBL/GenBank/DDBJ databases">
        <authorList>
            <person name="Ferrada E.E."/>
            <person name="Latorre B.A."/>
        </authorList>
    </citation>
    <scope>NUCLEOTIDE SEQUENCE [LARGE SCALE GENOMIC DNA]</scope>
    <source>
        <strain evidence="2">Propionibacterium_australiense1</strain>
    </source>
</reference>
<dbReference type="Proteomes" id="UP000279336">
    <property type="component" value="Unassembled WGS sequence"/>
</dbReference>
<dbReference type="EMBL" id="RCIW01000024">
    <property type="protein sequence ID" value="RLP06668.1"/>
    <property type="molecule type" value="Genomic_DNA"/>
</dbReference>
<dbReference type="Pfam" id="PF19807">
    <property type="entry name" value="DUF6290"/>
    <property type="match status" value="1"/>
</dbReference>
<dbReference type="InterPro" id="IPR046257">
    <property type="entry name" value="DUF6290"/>
</dbReference>
<dbReference type="AlphaFoldDB" id="A0A383S907"/>
<protein>
    <submittedName>
        <fullName evidence="2">Arc-type ribbon-helix-helix</fullName>
    </submittedName>
    <submittedName>
        <fullName evidence="1">Ribbon-helix-helix protein, CopG family</fullName>
    </submittedName>
</protein>
<organism evidence="2 3">
    <name type="scientific">Propionibacterium australiense</name>
    <dbReference type="NCBI Taxonomy" id="119981"/>
    <lineage>
        <taxon>Bacteria</taxon>
        <taxon>Bacillati</taxon>
        <taxon>Actinomycetota</taxon>
        <taxon>Actinomycetes</taxon>
        <taxon>Propionibacteriales</taxon>
        <taxon>Propionibacteriaceae</taxon>
        <taxon>Propionibacterium</taxon>
    </lineage>
</organism>
<dbReference type="EMBL" id="UNQJ01000022">
    <property type="protein sequence ID" value="SYZ34293.1"/>
    <property type="molecule type" value="Genomic_DNA"/>
</dbReference>
<evidence type="ECO:0000313" key="1">
    <source>
        <dbReference type="EMBL" id="RLP06668.1"/>
    </source>
</evidence>
<evidence type="ECO:0000313" key="2">
    <source>
        <dbReference type="EMBL" id="SYZ34293.1"/>
    </source>
</evidence>
<reference evidence="1 4" key="3">
    <citation type="submission" date="2018-10" db="EMBL/GenBank/DDBJ databases">
        <title>Propionibacterium australiense Genome Sequencing and Assembly.</title>
        <authorList>
            <person name="Bernier A.-M."/>
            <person name="Bernard K."/>
        </authorList>
    </citation>
    <scope>NUCLEOTIDE SEQUENCE [LARGE SCALE GENOMIC DNA]</scope>
    <source>
        <strain evidence="1 4">NML98A078</strain>
    </source>
</reference>
<dbReference type="GO" id="GO:0006355">
    <property type="term" value="P:regulation of DNA-templated transcription"/>
    <property type="evidence" value="ECO:0007669"/>
    <property type="project" value="InterPro"/>
</dbReference>
<gene>
    <name evidence="1" type="ORF">D7U36_12505</name>
    <name evidence="2" type="ORF">PROPAUS_2298</name>
</gene>
<proteinExistence type="predicted"/>
<dbReference type="SUPFAM" id="SSF47598">
    <property type="entry name" value="Ribbon-helix-helix"/>
    <property type="match status" value="1"/>
</dbReference>
<accession>A0A383S907</accession>
<reference evidence="3" key="1">
    <citation type="submission" date="2018-08" db="EMBL/GenBank/DDBJ databases">
        <authorList>
            <person name="Hornung B."/>
        </authorList>
    </citation>
    <scope>NUCLEOTIDE SEQUENCE [LARGE SCALE GENOMIC DNA]</scope>
</reference>
<dbReference type="CDD" id="cd22233">
    <property type="entry name" value="RHH_CopAso-like"/>
    <property type="match status" value="1"/>
</dbReference>
<dbReference type="OrthoDB" id="9812023at2"/>
<sequence>MSTSVLSIRLPDEVKNRLDALSASTGRPAAFYVREAVLEHLDELEWAYSLAARAEAIRNGTEETRSFDEVARGLGFDPDELRAEASEDRS</sequence>
<name>A0A383S907_9ACTN</name>
<keyword evidence="3" id="KW-1185">Reference proteome</keyword>
<dbReference type="RefSeq" id="WP_119162609.1">
    <property type="nucleotide sequence ID" value="NZ_LR134442.1"/>
</dbReference>
<dbReference type="InterPro" id="IPR010985">
    <property type="entry name" value="Ribbon_hlx_hlx"/>
</dbReference>